<dbReference type="Proteomes" id="UP001165960">
    <property type="component" value="Unassembled WGS sequence"/>
</dbReference>
<comment type="caution">
    <text evidence="1">The sequence shown here is derived from an EMBL/GenBank/DDBJ whole genome shotgun (WGS) entry which is preliminary data.</text>
</comment>
<gene>
    <name evidence="1" type="ORF">DSO57_1012266</name>
</gene>
<sequence length="108" mass="12055">MTSLEKLVKHLVRVDSTSVVWRAGCQKNKAELHLLCPFTAARWYVFPVISGKKRLMMVAAGKRKDVQAGCQKSKAVLRSASLFYGSLLVRVPVISGKKRLIMVADMCF</sequence>
<proteinExistence type="predicted"/>
<accession>A0ACC2RX49</accession>
<protein>
    <submittedName>
        <fullName evidence="1">Uncharacterized protein</fullName>
    </submittedName>
</protein>
<organism evidence="1 2">
    <name type="scientific">Entomophthora muscae</name>
    <dbReference type="NCBI Taxonomy" id="34485"/>
    <lineage>
        <taxon>Eukaryota</taxon>
        <taxon>Fungi</taxon>
        <taxon>Fungi incertae sedis</taxon>
        <taxon>Zoopagomycota</taxon>
        <taxon>Entomophthoromycotina</taxon>
        <taxon>Entomophthoromycetes</taxon>
        <taxon>Entomophthorales</taxon>
        <taxon>Entomophthoraceae</taxon>
        <taxon>Entomophthora</taxon>
    </lineage>
</organism>
<evidence type="ECO:0000313" key="1">
    <source>
        <dbReference type="EMBL" id="KAJ9054630.1"/>
    </source>
</evidence>
<keyword evidence="2" id="KW-1185">Reference proteome</keyword>
<dbReference type="EMBL" id="QTSX02006433">
    <property type="protein sequence ID" value="KAJ9054630.1"/>
    <property type="molecule type" value="Genomic_DNA"/>
</dbReference>
<name>A0ACC2RX49_9FUNG</name>
<reference evidence="1" key="1">
    <citation type="submission" date="2022-04" db="EMBL/GenBank/DDBJ databases">
        <title>Genome of the entomopathogenic fungus Entomophthora muscae.</title>
        <authorList>
            <person name="Elya C."/>
            <person name="Lovett B.R."/>
            <person name="Lee E."/>
            <person name="Macias A.M."/>
            <person name="Hajek A.E."/>
            <person name="De Bivort B.L."/>
            <person name="Kasson M.T."/>
            <person name="De Fine Licht H.H."/>
            <person name="Stajich J.E."/>
        </authorList>
    </citation>
    <scope>NUCLEOTIDE SEQUENCE</scope>
    <source>
        <strain evidence="1">Berkeley</strain>
    </source>
</reference>
<evidence type="ECO:0000313" key="2">
    <source>
        <dbReference type="Proteomes" id="UP001165960"/>
    </source>
</evidence>